<dbReference type="RefSeq" id="WP_174629355.1">
    <property type="nucleotide sequence ID" value="NZ_CP049074.1"/>
</dbReference>
<organism evidence="2 3">
    <name type="scientific">Metallosphaera tengchongensis</name>
    <dbReference type="NCBI Taxonomy" id="1532350"/>
    <lineage>
        <taxon>Archaea</taxon>
        <taxon>Thermoproteota</taxon>
        <taxon>Thermoprotei</taxon>
        <taxon>Sulfolobales</taxon>
        <taxon>Sulfolobaceae</taxon>
        <taxon>Metallosphaera</taxon>
    </lineage>
</organism>
<proteinExistence type="predicted"/>
<evidence type="ECO:0000259" key="1">
    <source>
        <dbReference type="Pfam" id="PF01869"/>
    </source>
</evidence>
<gene>
    <name evidence="2" type="ORF">GWK48_02720</name>
</gene>
<name>A0A6N0NWC4_9CREN</name>
<protein>
    <recommendedName>
        <fullName evidence="1">ATPase BadF/BadG/BcrA/BcrD type domain-containing protein</fullName>
    </recommendedName>
</protein>
<sequence length="307" mass="33247">MPKGLAVEGGGTKTIAVVFHGVEILGVGMAGSSNLVEVGRDRAERALREAIGEALSEASTSMEEVQESAFALAGVGDSPGFTREVVELVKSIREGAVIMNDGEAAVRLAHLFEDGGAVVAGTGSVGYIQRGGSMRRLGGWGWFFGDEGSASYIGKRAITMATRALDGLLESRLPGELERFYGMEIRDIIEMFTRRPDKSRIASFAKVVDRLAKEGDPTAVQIMNETVEYISAVLERMKREVTRVAGVGGVFNSAYVKERLKWLRTYRGYQAVVGCVVSLRVGLKEEDRDNLLTQLEKFMSRLGARTG</sequence>
<dbReference type="Gene3D" id="3.30.420.40">
    <property type="match status" value="2"/>
</dbReference>
<dbReference type="PANTHER" id="PTHR43190">
    <property type="entry name" value="N-ACETYL-D-GLUCOSAMINE KINASE"/>
    <property type="match status" value="1"/>
</dbReference>
<dbReference type="GeneID" id="55640826"/>
<feature type="domain" description="ATPase BadF/BadG/BcrA/BcrD type" evidence="1">
    <location>
        <begin position="7"/>
        <end position="263"/>
    </location>
</feature>
<dbReference type="OrthoDB" id="39947at2157"/>
<reference evidence="2 3" key="1">
    <citation type="submission" date="2020-02" db="EMBL/GenBank/DDBJ databases">
        <title>Comparative genome analysis reveals the metabolism and evolution of the thermophilic archaeal genus Metallosphaera.</title>
        <authorList>
            <person name="Jiang C."/>
        </authorList>
    </citation>
    <scope>NUCLEOTIDE SEQUENCE [LARGE SCALE GENOMIC DNA]</scope>
    <source>
        <strain evidence="2 3">Ric-A</strain>
    </source>
</reference>
<dbReference type="Pfam" id="PF01869">
    <property type="entry name" value="BcrAD_BadFG"/>
    <property type="match status" value="1"/>
</dbReference>
<dbReference type="InterPro" id="IPR052519">
    <property type="entry name" value="Euk-type_GlcNAc_Kinase"/>
</dbReference>
<dbReference type="AlphaFoldDB" id="A0A6N0NWC4"/>
<dbReference type="SUPFAM" id="SSF53067">
    <property type="entry name" value="Actin-like ATPase domain"/>
    <property type="match status" value="2"/>
</dbReference>
<evidence type="ECO:0000313" key="3">
    <source>
        <dbReference type="Proteomes" id="UP000509301"/>
    </source>
</evidence>
<dbReference type="EMBL" id="CP049074">
    <property type="protein sequence ID" value="QKQ99449.1"/>
    <property type="molecule type" value="Genomic_DNA"/>
</dbReference>
<dbReference type="KEGG" id="mten:GWK48_02720"/>
<dbReference type="PANTHER" id="PTHR43190:SF3">
    <property type="entry name" value="N-ACETYL-D-GLUCOSAMINE KINASE"/>
    <property type="match status" value="1"/>
</dbReference>
<dbReference type="InterPro" id="IPR002731">
    <property type="entry name" value="ATPase_BadF"/>
</dbReference>
<evidence type="ECO:0000313" key="2">
    <source>
        <dbReference type="EMBL" id="QKQ99449.1"/>
    </source>
</evidence>
<keyword evidence="3" id="KW-1185">Reference proteome</keyword>
<dbReference type="InterPro" id="IPR043129">
    <property type="entry name" value="ATPase_NBD"/>
</dbReference>
<dbReference type="Proteomes" id="UP000509301">
    <property type="component" value="Chromosome"/>
</dbReference>
<accession>A0A6N0NWC4</accession>